<feature type="domain" description="UBZ3-type" evidence="16">
    <location>
        <begin position="779"/>
        <end position="814"/>
    </location>
</feature>
<dbReference type="GO" id="GO:0009314">
    <property type="term" value="P:response to radiation"/>
    <property type="evidence" value="ECO:0007669"/>
    <property type="project" value="TreeGrafter"/>
</dbReference>
<dbReference type="InterPro" id="IPR036236">
    <property type="entry name" value="Znf_C2H2_sf"/>
</dbReference>
<feature type="compositionally biased region" description="Basic and acidic residues" evidence="13">
    <location>
        <begin position="266"/>
        <end position="277"/>
    </location>
</feature>
<dbReference type="PROSITE" id="PS00028">
    <property type="entry name" value="ZINC_FINGER_C2H2_1"/>
    <property type="match status" value="2"/>
</dbReference>
<dbReference type="VEuPathDB" id="FungiDB:SPBR_04663"/>
<dbReference type="InterPro" id="IPR043502">
    <property type="entry name" value="DNA/RNA_pol_sf"/>
</dbReference>
<dbReference type="PROSITE" id="PS50157">
    <property type="entry name" value="ZINC_FINGER_C2H2_2"/>
    <property type="match status" value="1"/>
</dbReference>
<dbReference type="RefSeq" id="XP_040615547.1">
    <property type="nucleotide sequence ID" value="XM_040762940.1"/>
</dbReference>
<accession>A0A0C2IR88</accession>
<feature type="compositionally biased region" description="Low complexity" evidence="13">
    <location>
        <begin position="737"/>
        <end position="752"/>
    </location>
</feature>
<dbReference type="GO" id="GO:0005634">
    <property type="term" value="C:nucleus"/>
    <property type="evidence" value="ECO:0007669"/>
    <property type="project" value="UniProtKB-SubCell"/>
</dbReference>
<dbReference type="HOGENOM" id="CLU_012348_7_1_1"/>
<keyword evidence="9" id="KW-0234">DNA repair</keyword>
<dbReference type="GO" id="GO:0042276">
    <property type="term" value="P:error-prone translesion synthesis"/>
    <property type="evidence" value="ECO:0007669"/>
    <property type="project" value="TreeGrafter"/>
</dbReference>
<dbReference type="GO" id="GO:0035861">
    <property type="term" value="C:site of double-strand break"/>
    <property type="evidence" value="ECO:0007669"/>
    <property type="project" value="TreeGrafter"/>
</dbReference>
<evidence type="ECO:0000256" key="8">
    <source>
        <dbReference type="ARBA" id="ARBA00023128"/>
    </source>
</evidence>
<feature type="region of interest" description="Disordered" evidence="13">
    <location>
        <begin position="485"/>
        <end position="521"/>
    </location>
</feature>
<dbReference type="AlphaFoldDB" id="A0A0C2IR88"/>
<keyword evidence="4" id="KW-0479">Metal-binding</keyword>
<dbReference type="SUPFAM" id="SSF100879">
    <property type="entry name" value="Lesion bypass DNA polymerase (Y-family), little finger domain"/>
    <property type="match status" value="2"/>
</dbReference>
<dbReference type="GeneID" id="63677861"/>
<dbReference type="Gene3D" id="3.30.1490.100">
    <property type="entry name" value="DNA polymerase, Y-family, little finger domain"/>
    <property type="match status" value="1"/>
</dbReference>
<dbReference type="Pfam" id="PF21704">
    <property type="entry name" value="POLH-Rev1_HhH"/>
    <property type="match status" value="1"/>
</dbReference>
<dbReference type="GO" id="GO:0005739">
    <property type="term" value="C:mitochondrion"/>
    <property type="evidence" value="ECO:0007669"/>
    <property type="project" value="UniProtKB-SubCell"/>
</dbReference>
<feature type="domain" description="UmuC" evidence="15">
    <location>
        <begin position="78"/>
        <end position="375"/>
    </location>
</feature>
<evidence type="ECO:0000313" key="17">
    <source>
        <dbReference type="EMBL" id="KIH87537.1"/>
    </source>
</evidence>
<dbReference type="GO" id="GO:0008270">
    <property type="term" value="F:zinc ion binding"/>
    <property type="evidence" value="ECO:0007669"/>
    <property type="project" value="UniProtKB-KW"/>
</dbReference>
<dbReference type="PROSITE" id="PS50173">
    <property type="entry name" value="UMUC"/>
    <property type="match status" value="1"/>
</dbReference>
<name>A0A0C2IR88_9PEZI</name>
<dbReference type="PROSITE" id="PS51907">
    <property type="entry name" value="ZF_UBZ3"/>
    <property type="match status" value="2"/>
</dbReference>
<feature type="compositionally biased region" description="Polar residues" evidence="13">
    <location>
        <begin position="850"/>
        <end position="868"/>
    </location>
</feature>
<dbReference type="Pfam" id="PF00817">
    <property type="entry name" value="IMS"/>
    <property type="match status" value="1"/>
</dbReference>
<keyword evidence="10" id="KW-0539">Nucleus</keyword>
<feature type="compositionally biased region" description="Low complexity" evidence="13">
    <location>
        <begin position="816"/>
        <end position="839"/>
    </location>
</feature>
<dbReference type="PANTHER" id="PTHR45873">
    <property type="entry name" value="DNA POLYMERASE ETA"/>
    <property type="match status" value="1"/>
</dbReference>
<dbReference type="Gene3D" id="1.10.150.20">
    <property type="entry name" value="5' to 3' exonuclease, C-terminal subdomain"/>
    <property type="match status" value="1"/>
</dbReference>
<keyword evidence="8" id="KW-0496">Mitochondrion</keyword>
<evidence type="ECO:0000259" key="16">
    <source>
        <dbReference type="PROSITE" id="PS51907"/>
    </source>
</evidence>
<dbReference type="Gene3D" id="3.40.1170.60">
    <property type="match status" value="1"/>
</dbReference>
<dbReference type="PANTHER" id="PTHR45873:SF1">
    <property type="entry name" value="DNA POLYMERASE ETA"/>
    <property type="match status" value="1"/>
</dbReference>
<evidence type="ECO:0000256" key="11">
    <source>
        <dbReference type="ARBA" id="ARBA00044975"/>
    </source>
</evidence>
<dbReference type="Proteomes" id="UP000031575">
    <property type="component" value="Unassembled WGS sequence"/>
</dbReference>
<dbReference type="GO" id="GO:0005657">
    <property type="term" value="C:replication fork"/>
    <property type="evidence" value="ECO:0007669"/>
    <property type="project" value="UniProtKB-ARBA"/>
</dbReference>
<dbReference type="EMBL" id="AWTV01000010">
    <property type="protein sequence ID" value="KIH87537.1"/>
    <property type="molecule type" value="Genomic_DNA"/>
</dbReference>
<dbReference type="OrthoDB" id="5723at2759"/>
<evidence type="ECO:0000256" key="1">
    <source>
        <dbReference type="ARBA" id="ARBA00004123"/>
    </source>
</evidence>
<dbReference type="Pfam" id="PF11799">
    <property type="entry name" value="IMS_C"/>
    <property type="match status" value="1"/>
</dbReference>
<feature type="region of interest" description="Disordered" evidence="13">
    <location>
        <begin position="611"/>
        <end position="790"/>
    </location>
</feature>
<dbReference type="InterPro" id="IPR041298">
    <property type="entry name" value="UBZ3"/>
</dbReference>
<dbReference type="InterPro" id="IPR001126">
    <property type="entry name" value="UmuC"/>
</dbReference>
<evidence type="ECO:0000256" key="3">
    <source>
        <dbReference type="ARBA" id="ARBA00022679"/>
    </source>
</evidence>
<evidence type="ECO:0000256" key="5">
    <source>
        <dbReference type="ARBA" id="ARBA00022763"/>
    </source>
</evidence>
<feature type="region of interest" description="Disordered" evidence="13">
    <location>
        <begin position="810"/>
        <end position="903"/>
    </location>
</feature>
<evidence type="ECO:0000256" key="7">
    <source>
        <dbReference type="ARBA" id="ARBA00022833"/>
    </source>
</evidence>
<dbReference type="SUPFAM" id="SSF57667">
    <property type="entry name" value="beta-beta-alpha zinc fingers"/>
    <property type="match status" value="1"/>
</dbReference>
<dbReference type="FunFam" id="3.40.1170.60:FF:000008">
    <property type="entry name" value="DNA polymerase eta subunit"/>
    <property type="match status" value="1"/>
</dbReference>
<feature type="compositionally biased region" description="Acidic residues" evidence="13">
    <location>
        <begin position="624"/>
        <end position="658"/>
    </location>
</feature>
<comment type="subcellular location">
    <subcellularLocation>
        <location evidence="2">Mitochondrion</location>
    </subcellularLocation>
    <subcellularLocation>
        <location evidence="1">Nucleus</location>
    </subcellularLocation>
</comment>
<reference evidence="17 18" key="1">
    <citation type="journal article" date="2014" name="BMC Genomics">
        <title>Comparative genomics of the major fungal agents of human and animal Sporotrichosis: Sporothrix schenckii and Sporothrix brasiliensis.</title>
        <authorList>
            <person name="Teixeira M.M."/>
            <person name="de Almeida L.G."/>
            <person name="Kubitschek-Barreira P."/>
            <person name="Alves F.L."/>
            <person name="Kioshima E.S."/>
            <person name="Abadio A.K."/>
            <person name="Fernandes L."/>
            <person name="Derengowski L.S."/>
            <person name="Ferreira K.S."/>
            <person name="Souza R.C."/>
            <person name="Ruiz J.C."/>
            <person name="de Andrade N.C."/>
            <person name="Paes H.C."/>
            <person name="Nicola A.M."/>
            <person name="Albuquerque P."/>
            <person name="Gerber A.L."/>
            <person name="Martins V.P."/>
            <person name="Peconick L.D."/>
            <person name="Neto A.V."/>
            <person name="Chaucanez C.B."/>
            <person name="Silva P.A."/>
            <person name="Cunha O.L."/>
            <person name="de Oliveira F.F."/>
            <person name="dos Santos T.C."/>
            <person name="Barros A.L."/>
            <person name="Soares M.A."/>
            <person name="de Oliveira L.M."/>
            <person name="Marini M.M."/>
            <person name="Villalobos-Duno H."/>
            <person name="Cunha M.M."/>
            <person name="de Hoog S."/>
            <person name="da Silveira J.F."/>
            <person name="Henrissat B."/>
            <person name="Nino-Vega G.A."/>
            <person name="Cisalpino P.S."/>
            <person name="Mora-Montes H.M."/>
            <person name="Almeida S.R."/>
            <person name="Stajich J.E."/>
            <person name="Lopes-Bezerra L.M."/>
            <person name="Vasconcelos A.T."/>
            <person name="Felipe M.S."/>
        </authorList>
    </citation>
    <scope>NUCLEOTIDE SEQUENCE [LARGE SCALE GENOMIC DNA]</scope>
    <source>
        <strain evidence="17 18">5110</strain>
    </source>
</reference>
<dbReference type="SUPFAM" id="SSF56672">
    <property type="entry name" value="DNA/RNA polymerases"/>
    <property type="match status" value="1"/>
</dbReference>
<feature type="region of interest" description="Disordered" evidence="13">
    <location>
        <begin position="537"/>
        <end position="556"/>
    </location>
</feature>
<proteinExistence type="predicted"/>
<feature type="region of interest" description="Disordered" evidence="13">
    <location>
        <begin position="266"/>
        <end position="294"/>
    </location>
</feature>
<feature type="compositionally biased region" description="Basic and acidic residues" evidence="13">
    <location>
        <begin position="723"/>
        <end position="736"/>
    </location>
</feature>
<dbReference type="GO" id="GO:0006281">
    <property type="term" value="P:DNA repair"/>
    <property type="evidence" value="ECO:0007669"/>
    <property type="project" value="UniProtKB-KW"/>
</dbReference>
<feature type="compositionally biased region" description="Basic residues" evidence="13">
    <location>
        <begin position="540"/>
        <end position="550"/>
    </location>
</feature>
<keyword evidence="6 12" id="KW-0863">Zinc-finger</keyword>
<keyword evidence="3" id="KW-0808">Transferase</keyword>
<dbReference type="InterPro" id="IPR036775">
    <property type="entry name" value="DNA_pol_Y-fam_lit_finger_sf"/>
</dbReference>
<sequence>MSPPGPSPAQTPASPRPDDATVDSSRLDVHDGDRIALASHNGNDTAAGTALTKQTSRFTYRQLADLAAAAPACPLRVIAHIDLDAYYAQCEMRRLGTADDTPLVVQQWRSIIAVNYPARAFGISRMISAAEAKRLCPDLVLQHVPTWKEGLTEWAYHDDAYKDMAHHKVSLEPYRIRSREILATIKESLPGAGAGAQGCKLEKAGIDEVFVDLSSYVHELLVHRLYPDVLADYRKHHHDQPGALLPLPPVTEADLDWAATGSDVIDEKDKKDRKDRNGQVGNDADEAGDSTNHNDEVVDWDDVVMLEGARIVRAVRQTLYDKLQFRCSAGIASNKMLSKLGSSQHKPDKQTVLRPRAVAAFLDGLTSVTKLRGLGGKMGARVVAAFDTESIAELRTLSVAQMQAKLNDQEAGFHIHSMVHGIDTSEVSARTDIKSIISAKSLQPPLTTMDQALRWLRVFAAELKCRLLDEKLSLALLAAVTVSAQGAGGGDGKDEPSGHGGSPPPPPAPTPATHTTAHQQHVQRLRLPQTIRLHYGDARHGHHWRSRQTRIPRDGTPLDEEKMLRLSTQLLEQAQRAGELWPCAHLAISMDGFDEPVKNNKSIESFFQKTAAPGTTASHNDDCAGGEDNQDKDDQEDDQDKDDQDKDDQDKDDQDKDDVDSNLRDLDAIDALDALDEPLVKRRRTERDAAETASLPLLSKAGDARQYTASDKHGKQGKQGKQGRAERTNNIDERPRATSSSSARRSNAAADAGPSSVSTFFQPKTDGAPRTGHGNGHDTSSGPFACGQCSTSFPSAVLLQEHDDWHVARALHARETATTTTTQAAGAATTAATTAPTTATRRRGPVKRGTPTTPANSISSFFQNQARSPTKKDNGGNNGNNGDDRNGASASDASPRPLTCQRCGAALDHPDDLQVHQDWHFAKDLETG</sequence>
<feature type="domain" description="UBZ3-type" evidence="16">
    <location>
        <begin position="893"/>
        <end position="928"/>
    </location>
</feature>
<feature type="domain" description="C2H2-type" evidence="14">
    <location>
        <begin position="784"/>
        <end position="817"/>
    </location>
</feature>
<dbReference type="GO" id="GO:0070987">
    <property type="term" value="P:error-free translesion synthesis"/>
    <property type="evidence" value="ECO:0007669"/>
    <property type="project" value="UniProtKB-ARBA"/>
</dbReference>
<evidence type="ECO:0000256" key="13">
    <source>
        <dbReference type="SAM" id="MobiDB-lite"/>
    </source>
</evidence>
<dbReference type="Pfam" id="PF18439">
    <property type="entry name" value="zf_UBZ"/>
    <property type="match status" value="2"/>
</dbReference>
<comment type="caution">
    <text evidence="17">The sequence shown here is derived from an EMBL/GenBank/DDBJ whole genome shotgun (WGS) entry which is preliminary data.</text>
</comment>
<evidence type="ECO:0000313" key="18">
    <source>
        <dbReference type="Proteomes" id="UP000031575"/>
    </source>
</evidence>
<dbReference type="InterPro" id="IPR013087">
    <property type="entry name" value="Znf_C2H2_type"/>
</dbReference>
<dbReference type="GO" id="GO:0003684">
    <property type="term" value="F:damaged DNA binding"/>
    <property type="evidence" value="ECO:0007669"/>
    <property type="project" value="InterPro"/>
</dbReference>
<dbReference type="InterPro" id="IPR017961">
    <property type="entry name" value="DNA_pol_Y-fam_little_finger"/>
</dbReference>
<evidence type="ECO:0000256" key="6">
    <source>
        <dbReference type="ARBA" id="ARBA00022771"/>
    </source>
</evidence>
<keyword evidence="5" id="KW-0227">DNA damage</keyword>
<dbReference type="InterPro" id="IPR043128">
    <property type="entry name" value="Rev_trsase/Diguanyl_cyclase"/>
</dbReference>
<feature type="region of interest" description="Disordered" evidence="13">
    <location>
        <begin position="1"/>
        <end position="26"/>
    </location>
</feature>
<evidence type="ECO:0000256" key="10">
    <source>
        <dbReference type="ARBA" id="ARBA00023242"/>
    </source>
</evidence>
<dbReference type="GO" id="GO:0007064">
    <property type="term" value="P:mitotic sister chromatid cohesion"/>
    <property type="evidence" value="ECO:0007669"/>
    <property type="project" value="UniProtKB-ARBA"/>
</dbReference>
<protein>
    <recommendedName>
        <fullName evidence="11">DNA polymerase eta</fullName>
    </recommendedName>
</protein>
<evidence type="ECO:0000256" key="4">
    <source>
        <dbReference type="ARBA" id="ARBA00022723"/>
    </source>
</evidence>
<evidence type="ECO:0000259" key="15">
    <source>
        <dbReference type="PROSITE" id="PS50173"/>
    </source>
</evidence>
<dbReference type="Gene3D" id="3.30.70.270">
    <property type="match status" value="1"/>
</dbReference>
<feature type="compositionally biased region" description="Polar residues" evidence="13">
    <location>
        <begin position="777"/>
        <end position="790"/>
    </location>
</feature>
<evidence type="ECO:0000256" key="12">
    <source>
        <dbReference type="PROSITE-ProRule" id="PRU00042"/>
    </source>
</evidence>
<evidence type="ECO:0000259" key="14">
    <source>
        <dbReference type="PROSITE" id="PS50157"/>
    </source>
</evidence>
<keyword evidence="7" id="KW-0862">Zinc</keyword>
<keyword evidence="18" id="KW-1185">Reference proteome</keyword>
<dbReference type="InterPro" id="IPR052230">
    <property type="entry name" value="DNA_polymerase_eta"/>
</dbReference>
<evidence type="ECO:0000256" key="2">
    <source>
        <dbReference type="ARBA" id="ARBA00004173"/>
    </source>
</evidence>
<evidence type="ECO:0000256" key="9">
    <source>
        <dbReference type="ARBA" id="ARBA00023204"/>
    </source>
</evidence>
<organism evidence="17 18">
    <name type="scientific">Sporothrix brasiliensis 5110</name>
    <dbReference type="NCBI Taxonomy" id="1398154"/>
    <lineage>
        <taxon>Eukaryota</taxon>
        <taxon>Fungi</taxon>
        <taxon>Dikarya</taxon>
        <taxon>Ascomycota</taxon>
        <taxon>Pezizomycotina</taxon>
        <taxon>Sordariomycetes</taxon>
        <taxon>Sordariomycetidae</taxon>
        <taxon>Ophiostomatales</taxon>
        <taxon>Ophiostomataceae</taxon>
        <taxon>Sporothrix</taxon>
    </lineage>
</organism>
<dbReference type="GO" id="GO:0003887">
    <property type="term" value="F:DNA-directed DNA polymerase activity"/>
    <property type="evidence" value="ECO:0007669"/>
    <property type="project" value="TreeGrafter"/>
</dbReference>
<gene>
    <name evidence="17" type="ORF">SPBR_04663</name>
</gene>